<dbReference type="AlphaFoldDB" id="A0A087VWN8"/>
<dbReference type="Proteomes" id="UP000017246">
    <property type="component" value="Unassembled WGS sequence"/>
</dbReference>
<accession>A0A087VWN8</accession>
<protein>
    <submittedName>
        <fullName evidence="1">Uncharacterized protein</fullName>
    </submittedName>
</protein>
<sequence length="72" mass="7966">MMRALQMCGSVQPIKERIAWHPRLPFISSWVTPLRLGVAKAPSKTLRNNCVAGVHSITASLQVDCLPSPVWL</sequence>
<dbReference type="EMBL" id="LN902585">
    <property type="protein sequence ID" value="CDI96584.2"/>
    <property type="molecule type" value="Genomic_DNA"/>
</dbReference>
<keyword evidence="2" id="KW-1185">Reference proteome</keyword>
<evidence type="ECO:0000313" key="2">
    <source>
        <dbReference type="Proteomes" id="UP000017246"/>
    </source>
</evidence>
<gene>
    <name evidence="1" type="ORF">EmuJ_000020400</name>
</gene>
<reference evidence="1" key="2">
    <citation type="submission" date="2015-11" db="EMBL/GenBank/DDBJ databases">
        <authorList>
            <person name="Zhang Y."/>
            <person name="Guo Z."/>
        </authorList>
    </citation>
    <scope>NUCLEOTIDE SEQUENCE</scope>
</reference>
<reference evidence="1" key="1">
    <citation type="journal article" date="2013" name="Nature">
        <title>The genomes of four tapeworm species reveal adaptations to parasitism.</title>
        <authorList>
            <person name="Tsai I.J."/>
            <person name="Zarowiecki M."/>
            <person name="Holroyd N."/>
            <person name="Garciarrubio A."/>
            <person name="Sanchez-Flores A."/>
            <person name="Brooks K.L."/>
            <person name="Tracey A."/>
            <person name="Bobes R.J."/>
            <person name="Fragoso G."/>
            <person name="Sciutto E."/>
            <person name="Aslett M."/>
            <person name="Beasley H."/>
            <person name="Bennett H.M."/>
            <person name="Cai J."/>
            <person name="Camicia F."/>
            <person name="Clark R."/>
            <person name="Cucher M."/>
            <person name="De Silva N."/>
            <person name="Day T.A."/>
            <person name="Deplazes P."/>
            <person name="Estrada K."/>
            <person name="Fernandez C."/>
            <person name="Holland P.W."/>
            <person name="Hou J."/>
            <person name="Hu S."/>
            <person name="Huckvale T."/>
            <person name="Hung S.S."/>
            <person name="Kamenetzky L."/>
            <person name="Keane J.A."/>
            <person name="Kiss F."/>
            <person name="Koziol U."/>
            <person name="Lambert O."/>
            <person name="Liu K."/>
            <person name="Luo X."/>
            <person name="Luo Y."/>
            <person name="Macchiaroli N."/>
            <person name="Nichol S."/>
            <person name="Paps J."/>
            <person name="Parkinson J."/>
            <person name="Pouchkina-Stantcheva N."/>
            <person name="Riddiford N."/>
            <person name="Rosenzvit M."/>
            <person name="Salinas G."/>
            <person name="Wasmuth J.D."/>
            <person name="Zamanian M."/>
            <person name="Zheng Y."/>
            <person name="Cai X."/>
            <person name="Soberon X."/>
            <person name="Olson P.D."/>
            <person name="Laclette J.P."/>
            <person name="Brehm K."/>
            <person name="Berriman M."/>
            <person name="Garciarrubio A."/>
            <person name="Bobes R.J."/>
            <person name="Fragoso G."/>
            <person name="Sanchez-Flores A."/>
            <person name="Estrada K."/>
            <person name="Cevallos M.A."/>
            <person name="Morett E."/>
            <person name="Gonzalez V."/>
            <person name="Portillo T."/>
            <person name="Ochoa-Leyva A."/>
            <person name="Jose M.V."/>
            <person name="Sciutto E."/>
            <person name="Landa A."/>
            <person name="Jimenez L."/>
            <person name="Valdes V."/>
            <person name="Carrero J.C."/>
            <person name="Larralde C."/>
            <person name="Morales-Montor J."/>
            <person name="Limon-Lason J."/>
            <person name="Soberon X."/>
            <person name="Laclette J.P."/>
        </authorList>
    </citation>
    <scope>NUCLEOTIDE SEQUENCE [LARGE SCALE GENOMIC DNA]</scope>
</reference>
<name>A0A087VWN8_ECHMU</name>
<proteinExistence type="predicted"/>
<evidence type="ECO:0000313" key="1">
    <source>
        <dbReference type="EMBL" id="CDI96584.2"/>
    </source>
</evidence>
<organism evidence="1 2">
    <name type="scientific">Echinococcus multilocularis</name>
    <name type="common">Fox tapeworm</name>
    <dbReference type="NCBI Taxonomy" id="6211"/>
    <lineage>
        <taxon>Eukaryota</taxon>
        <taxon>Metazoa</taxon>
        <taxon>Spiralia</taxon>
        <taxon>Lophotrochozoa</taxon>
        <taxon>Platyhelminthes</taxon>
        <taxon>Cestoda</taxon>
        <taxon>Eucestoda</taxon>
        <taxon>Cyclophyllidea</taxon>
        <taxon>Taeniidae</taxon>
        <taxon>Echinococcus</taxon>
    </lineage>
</organism>